<dbReference type="AlphaFoldDB" id="A0A2G4RD76"/>
<accession>A0A2G4RD76</accession>
<keyword evidence="2" id="KW-1133">Transmembrane helix</keyword>
<dbReference type="EMBL" id="PEBQ01000089">
    <property type="protein sequence ID" value="PHY94529.1"/>
    <property type="molecule type" value="Genomic_DNA"/>
</dbReference>
<feature type="transmembrane region" description="Helical" evidence="2">
    <location>
        <begin position="7"/>
        <end position="26"/>
    </location>
</feature>
<feature type="transmembrane region" description="Helical" evidence="2">
    <location>
        <begin position="32"/>
        <end position="51"/>
    </location>
</feature>
<dbReference type="GO" id="GO:0016853">
    <property type="term" value="F:isomerase activity"/>
    <property type="evidence" value="ECO:0007669"/>
    <property type="project" value="UniProtKB-KW"/>
</dbReference>
<keyword evidence="2" id="KW-0472">Membrane</keyword>
<feature type="domain" description="NERD" evidence="3">
    <location>
        <begin position="135"/>
        <end position="259"/>
    </location>
</feature>
<proteinExistence type="predicted"/>
<dbReference type="InterPro" id="IPR011528">
    <property type="entry name" value="NERD"/>
</dbReference>
<evidence type="ECO:0000256" key="2">
    <source>
        <dbReference type="SAM" id="Phobius"/>
    </source>
</evidence>
<feature type="compositionally biased region" description="Polar residues" evidence="1">
    <location>
        <begin position="72"/>
        <end position="82"/>
    </location>
</feature>
<dbReference type="Proteomes" id="UP000228751">
    <property type="component" value="Unassembled WGS sequence"/>
</dbReference>
<reference evidence="4 5" key="1">
    <citation type="submission" date="2017-10" db="EMBL/GenBank/DDBJ databases">
        <title>Genomic analysis of the genus Acetobacter.</title>
        <authorList>
            <person name="Kim K.H."/>
            <person name="Chun B.H."/>
            <person name="Son A.R."/>
            <person name="Jeon C.O."/>
        </authorList>
    </citation>
    <scope>NUCLEOTIDE SEQUENCE [LARGE SCALE GENOMIC DNA]</scope>
    <source>
        <strain evidence="4 5">LHT 2458</strain>
    </source>
</reference>
<dbReference type="Pfam" id="PF08378">
    <property type="entry name" value="NERD"/>
    <property type="match status" value="1"/>
</dbReference>
<sequence>MEKAVLRFFLAIVAIYILFKISIIIFYFILAHWIICLVLAVLVAVAIEAASRDTEKVSDQKQDASKEKSSEGDNSYTFESSTYQSSTSKYEFRPSTPQSTVFHGRTSTPEIIDVEDEQSFEEDLSAPEKSYAERKGFAGECIVNKYIKEVRNNRGILNNIYIEYNSPTGKKVTQIDHIVKVPWGIFIIETKYYSGYISHDPKDVYNWVRQPDAPESKQKYKFYSPLQQNQMHADAVRSVTGLEEKNILPLVVLAGKTRCDSYIENRIVRPSRLKKCLGNDCRPPLSEVPYIDYNKIEEAWSVLLGFLKKQSELQEKHKKQLNYH</sequence>
<keyword evidence="5" id="KW-1185">Reference proteome</keyword>
<evidence type="ECO:0000259" key="3">
    <source>
        <dbReference type="PROSITE" id="PS50965"/>
    </source>
</evidence>
<feature type="region of interest" description="Disordered" evidence="1">
    <location>
        <begin position="56"/>
        <end position="82"/>
    </location>
</feature>
<evidence type="ECO:0000313" key="5">
    <source>
        <dbReference type="Proteomes" id="UP000228751"/>
    </source>
</evidence>
<organism evidence="4 5">
    <name type="scientific">Acetobacter pomorum</name>
    <dbReference type="NCBI Taxonomy" id="65959"/>
    <lineage>
        <taxon>Bacteria</taxon>
        <taxon>Pseudomonadati</taxon>
        <taxon>Pseudomonadota</taxon>
        <taxon>Alphaproteobacteria</taxon>
        <taxon>Acetobacterales</taxon>
        <taxon>Acetobacteraceae</taxon>
        <taxon>Acetobacter</taxon>
    </lineage>
</organism>
<dbReference type="OrthoDB" id="5782056at2"/>
<evidence type="ECO:0000313" key="4">
    <source>
        <dbReference type="EMBL" id="PHY94529.1"/>
    </source>
</evidence>
<keyword evidence="2" id="KW-0812">Transmembrane</keyword>
<comment type="caution">
    <text evidence="4">The sequence shown here is derived from an EMBL/GenBank/DDBJ whole genome shotgun (WGS) entry which is preliminary data.</text>
</comment>
<evidence type="ECO:0000256" key="1">
    <source>
        <dbReference type="SAM" id="MobiDB-lite"/>
    </source>
</evidence>
<name>A0A2G4RD76_9PROT</name>
<gene>
    <name evidence="4" type="ORF">CSR02_05845</name>
</gene>
<protein>
    <submittedName>
        <fullName evidence="4">DNA topoisomerase</fullName>
    </submittedName>
</protein>
<dbReference type="PROSITE" id="PS50965">
    <property type="entry name" value="NERD"/>
    <property type="match status" value="1"/>
</dbReference>
<keyword evidence="4" id="KW-0413">Isomerase</keyword>
<feature type="compositionally biased region" description="Basic and acidic residues" evidence="1">
    <location>
        <begin position="56"/>
        <end position="71"/>
    </location>
</feature>